<reference evidence="1 2" key="1">
    <citation type="submission" date="2024-10" db="EMBL/GenBank/DDBJ databases">
        <title>Updated reference genomes for cyclostephanoid diatoms.</title>
        <authorList>
            <person name="Roberts W.R."/>
            <person name="Alverson A.J."/>
        </authorList>
    </citation>
    <scope>NUCLEOTIDE SEQUENCE [LARGE SCALE GENOMIC DNA]</scope>
    <source>
        <strain evidence="1 2">AJA232-27</strain>
    </source>
</reference>
<evidence type="ECO:0000313" key="2">
    <source>
        <dbReference type="Proteomes" id="UP001530293"/>
    </source>
</evidence>
<proteinExistence type="predicted"/>
<protein>
    <submittedName>
        <fullName evidence="1">Uncharacterized protein</fullName>
    </submittedName>
</protein>
<comment type="caution">
    <text evidence="1">The sequence shown here is derived from an EMBL/GenBank/DDBJ whole genome shotgun (WGS) entry which is preliminary data.</text>
</comment>
<sequence>MKFFSLFNGNAGPANHRGAAKPTFAAVTTSLGGHHDGRYAVSISISISVSVGGGNLSALW</sequence>
<dbReference type="EMBL" id="JALLBG020000168">
    <property type="protein sequence ID" value="KAL3760909.1"/>
    <property type="molecule type" value="Genomic_DNA"/>
</dbReference>
<dbReference type="AlphaFoldDB" id="A0ABD3MA65"/>
<dbReference type="Proteomes" id="UP001530293">
    <property type="component" value="Unassembled WGS sequence"/>
</dbReference>
<evidence type="ECO:0000313" key="1">
    <source>
        <dbReference type="EMBL" id="KAL3760909.1"/>
    </source>
</evidence>
<organism evidence="1 2">
    <name type="scientific">Discostella pseudostelligera</name>
    <dbReference type="NCBI Taxonomy" id="259834"/>
    <lineage>
        <taxon>Eukaryota</taxon>
        <taxon>Sar</taxon>
        <taxon>Stramenopiles</taxon>
        <taxon>Ochrophyta</taxon>
        <taxon>Bacillariophyta</taxon>
        <taxon>Coscinodiscophyceae</taxon>
        <taxon>Thalassiosirophycidae</taxon>
        <taxon>Stephanodiscales</taxon>
        <taxon>Stephanodiscaceae</taxon>
        <taxon>Discostella</taxon>
    </lineage>
</organism>
<gene>
    <name evidence="1" type="ORF">ACHAWU_009588</name>
</gene>
<name>A0ABD3MA65_9STRA</name>
<accession>A0ABD3MA65</accession>
<keyword evidence="2" id="KW-1185">Reference proteome</keyword>